<dbReference type="InterPro" id="IPR004447">
    <property type="entry name" value="Peptidase_S41A"/>
</dbReference>
<dbReference type="Gene3D" id="2.30.42.10">
    <property type="match status" value="1"/>
</dbReference>
<dbReference type="Gene3D" id="3.90.226.10">
    <property type="entry name" value="2-enoyl-CoA Hydratase, Chain A, domain 1"/>
    <property type="match status" value="1"/>
</dbReference>
<comment type="similarity">
    <text evidence="2 13">Belongs to the peptidase S41A family.</text>
</comment>
<evidence type="ECO:0000256" key="12">
    <source>
        <dbReference type="ARBA" id="ARBA00080563"/>
    </source>
</evidence>
<dbReference type="InterPro" id="IPR001478">
    <property type="entry name" value="PDZ"/>
</dbReference>
<dbReference type="CDD" id="cd07560">
    <property type="entry name" value="Peptidase_S41_CPP"/>
    <property type="match status" value="1"/>
</dbReference>
<dbReference type="Gene3D" id="3.30.750.44">
    <property type="match status" value="1"/>
</dbReference>
<evidence type="ECO:0000256" key="14">
    <source>
        <dbReference type="SAM" id="SignalP"/>
    </source>
</evidence>
<dbReference type="EMBL" id="MRCC01000003">
    <property type="protein sequence ID" value="OKH28374.1"/>
    <property type="molecule type" value="Genomic_DNA"/>
</dbReference>
<evidence type="ECO:0000256" key="10">
    <source>
        <dbReference type="ARBA" id="ARBA00066637"/>
    </source>
</evidence>
<evidence type="ECO:0000256" key="3">
    <source>
        <dbReference type="ARBA" id="ARBA00022670"/>
    </source>
</evidence>
<dbReference type="GO" id="GO:0031979">
    <property type="term" value="C:plasma membrane-derived thylakoid lumen"/>
    <property type="evidence" value="ECO:0007669"/>
    <property type="project" value="UniProtKB-SubCell"/>
</dbReference>
<dbReference type="GO" id="GO:0004252">
    <property type="term" value="F:serine-type endopeptidase activity"/>
    <property type="evidence" value="ECO:0007669"/>
    <property type="project" value="UniProtKB-EC"/>
</dbReference>
<dbReference type="PANTHER" id="PTHR32060:SF30">
    <property type="entry name" value="CARBOXY-TERMINAL PROCESSING PROTEASE CTPA"/>
    <property type="match status" value="1"/>
</dbReference>
<keyword evidence="5 13" id="KW-0378">Hydrolase</keyword>
<dbReference type="InterPro" id="IPR029045">
    <property type="entry name" value="ClpP/crotonase-like_dom_sf"/>
</dbReference>
<evidence type="ECO:0000256" key="5">
    <source>
        <dbReference type="ARBA" id="ARBA00022801"/>
    </source>
</evidence>
<dbReference type="NCBIfam" id="TIGR00225">
    <property type="entry name" value="prc"/>
    <property type="match status" value="1"/>
</dbReference>
<dbReference type="RefSeq" id="WP_073548177.1">
    <property type="nucleotide sequence ID" value="NZ_CAWMVK010000023.1"/>
</dbReference>
<dbReference type="SUPFAM" id="SSF52096">
    <property type="entry name" value="ClpP/crotonase"/>
    <property type="match status" value="1"/>
</dbReference>
<evidence type="ECO:0000256" key="6">
    <source>
        <dbReference type="ARBA" id="ARBA00022825"/>
    </source>
</evidence>
<reference evidence="16 17" key="1">
    <citation type="submission" date="2016-11" db="EMBL/GenBank/DDBJ databases">
        <title>Draft Genome Sequences of Nine Cyanobacterial Strains from Diverse Habitats.</title>
        <authorList>
            <person name="Zhu T."/>
            <person name="Hou S."/>
            <person name="Lu X."/>
            <person name="Hess W.R."/>
        </authorList>
    </citation>
    <scope>NUCLEOTIDE SEQUENCE [LARGE SCALE GENOMIC DNA]</scope>
    <source>
        <strain evidence="16 17">5.2 s.c.1</strain>
    </source>
</reference>
<dbReference type="Pfam" id="PF17820">
    <property type="entry name" value="PDZ_6"/>
    <property type="match status" value="1"/>
</dbReference>
<dbReference type="GO" id="GO:0007165">
    <property type="term" value="P:signal transduction"/>
    <property type="evidence" value="ECO:0007669"/>
    <property type="project" value="TreeGrafter"/>
</dbReference>
<keyword evidence="17" id="KW-1185">Reference proteome</keyword>
<dbReference type="OrthoDB" id="9812068at2"/>
<comment type="caution">
    <text evidence="16">The sequence shown here is derived from an EMBL/GenBank/DDBJ whole genome shotgun (WGS) entry which is preliminary data.</text>
</comment>
<dbReference type="PROSITE" id="PS50106">
    <property type="entry name" value="PDZ"/>
    <property type="match status" value="1"/>
</dbReference>
<name>A0A1U7HXK2_9CHRO</name>
<evidence type="ECO:0000256" key="1">
    <source>
        <dbReference type="ARBA" id="ARBA00004518"/>
    </source>
</evidence>
<evidence type="ECO:0000256" key="7">
    <source>
        <dbReference type="ARBA" id="ARBA00023078"/>
    </source>
</evidence>
<dbReference type="SMART" id="SM00245">
    <property type="entry name" value="TSPc"/>
    <property type="match status" value="1"/>
</dbReference>
<evidence type="ECO:0000256" key="9">
    <source>
        <dbReference type="ARBA" id="ARBA00053093"/>
    </source>
</evidence>
<dbReference type="SMART" id="SM00228">
    <property type="entry name" value="PDZ"/>
    <property type="match status" value="1"/>
</dbReference>
<dbReference type="FunFam" id="2.30.42.10:FF:000063">
    <property type="entry name" value="Peptidase, S41 family"/>
    <property type="match status" value="1"/>
</dbReference>
<keyword evidence="6 13" id="KW-0720">Serine protease</keyword>
<keyword evidence="3 13" id="KW-0645">Protease</keyword>
<evidence type="ECO:0000256" key="4">
    <source>
        <dbReference type="ARBA" id="ARBA00022729"/>
    </source>
</evidence>
<accession>A0A1U7HXK2</accession>
<dbReference type="FunFam" id="3.30.750.44:FF:000002">
    <property type="entry name" value="carboxyl-terminal-processing peptidase 2, chloroplastic"/>
    <property type="match status" value="1"/>
</dbReference>
<dbReference type="GO" id="GO:0006508">
    <property type="term" value="P:proteolysis"/>
    <property type="evidence" value="ECO:0007669"/>
    <property type="project" value="UniProtKB-KW"/>
</dbReference>
<feature type="signal peptide" evidence="14">
    <location>
        <begin position="1"/>
        <end position="23"/>
    </location>
</feature>
<dbReference type="InterPro" id="IPR028204">
    <property type="entry name" value="Tricorn_C1"/>
</dbReference>
<organism evidence="16 17">
    <name type="scientific">Chroogloeocystis siderophila 5.2 s.c.1</name>
    <dbReference type="NCBI Taxonomy" id="247279"/>
    <lineage>
        <taxon>Bacteria</taxon>
        <taxon>Bacillati</taxon>
        <taxon>Cyanobacteriota</taxon>
        <taxon>Cyanophyceae</taxon>
        <taxon>Oscillatoriophycideae</taxon>
        <taxon>Chroococcales</taxon>
        <taxon>Chroococcaceae</taxon>
        <taxon>Chroogloeocystis</taxon>
    </lineage>
</organism>
<dbReference type="FunFam" id="3.90.226.10:FF:000023">
    <property type="entry name" value="Carboxyl-terminal processing protease"/>
    <property type="match status" value="1"/>
</dbReference>
<evidence type="ECO:0000256" key="2">
    <source>
        <dbReference type="ARBA" id="ARBA00009179"/>
    </source>
</evidence>
<dbReference type="InterPro" id="IPR005151">
    <property type="entry name" value="Tail-specific_protease"/>
</dbReference>
<comment type="catalytic activity">
    <reaction evidence="8">
        <text>The enzyme shows specific recognition of a C-terminal tripeptide, Xaa-Yaa-Zaa, in which Xaa is preferably Ala or Leu, Yaa is preferably Ala or Tyr, and Zaa is preferably Ala, but then cleaves at a variable distance from the C-terminus. A typical cleavage is -Ala-Ala-|-Arg-Ala-Ala-Lys-Glu-Asn-Tyr-Ala-Leu-Ala-Ala.</text>
        <dbReference type="EC" id="3.4.21.102"/>
    </reaction>
</comment>
<dbReference type="Pfam" id="PF14684">
    <property type="entry name" value="Tricorn_C1"/>
    <property type="match status" value="1"/>
</dbReference>
<evidence type="ECO:0000256" key="13">
    <source>
        <dbReference type="RuleBase" id="RU004404"/>
    </source>
</evidence>
<dbReference type="NCBIfam" id="NF045590">
    <property type="entry name" value="Cterm_S41_CtpC"/>
    <property type="match status" value="1"/>
</dbReference>
<sequence>MVISKRGLVLGATAAMLTTVAIAGAGIHSRGQAFFQESPKELVDEVWQIIDRQYVDGTFNQANWQAVRREYLNRSYSSKEDAYKAIREMLKKLDDPYTRFMDPDEFKNMQVETSGELTGIGIQIAQDEKTNKLTVIAPIEDTPAARAGILAKDIILQIDGKSTEGMDINQAVSMIKGKPGTQVRLTIQRENQQREFQITRARIELHPVRYSQQTSPMGNIGYIRLTQFSANAAAEMRNAIRDLENKQVQGYILDLRSNPGGLLFSSVEIAQMWLQDGTIVSTVDRQGKRDIEKSNHRALTDKPVVVLVDGGSASASEILAGALQDNKRAVVVGTKTFGKGLVQSVRGLGDGSGLAVTIAKYFTPNGRDINKSGISPDIVVELTDQQKESLVQDREKIGTPADPQYSTALNVLQKEIAAKRGNQAGVTPQ</sequence>
<keyword evidence="7" id="KW-0793">Thylakoid</keyword>
<protein>
    <recommendedName>
        <fullName evidence="11">Carboxyl-terminal-processing protease</fullName>
        <ecNumber evidence="10">3.4.21.102</ecNumber>
    </recommendedName>
    <alternativeName>
        <fullName evidence="12">CtpA</fullName>
    </alternativeName>
</protein>
<proteinExistence type="inferred from homology"/>
<evidence type="ECO:0000259" key="15">
    <source>
        <dbReference type="PROSITE" id="PS50106"/>
    </source>
</evidence>
<dbReference type="InterPro" id="IPR054626">
    <property type="entry name" value="Cterm_S41_CtpC"/>
</dbReference>
<dbReference type="InterPro" id="IPR041489">
    <property type="entry name" value="PDZ_6"/>
</dbReference>
<dbReference type="STRING" id="247279.NIES1031_03800"/>
<gene>
    <name evidence="16" type="ORF">NIES1031_03800</name>
</gene>
<dbReference type="SUPFAM" id="SSF50156">
    <property type="entry name" value="PDZ domain-like"/>
    <property type="match status" value="1"/>
</dbReference>
<evidence type="ECO:0000313" key="17">
    <source>
        <dbReference type="Proteomes" id="UP000185984"/>
    </source>
</evidence>
<dbReference type="EC" id="3.4.21.102" evidence="10"/>
<evidence type="ECO:0000313" key="16">
    <source>
        <dbReference type="EMBL" id="OKH28374.1"/>
    </source>
</evidence>
<dbReference type="CDD" id="cd06782">
    <property type="entry name" value="cpPDZ_CPP-like"/>
    <property type="match status" value="1"/>
</dbReference>
<evidence type="ECO:0000256" key="11">
    <source>
        <dbReference type="ARBA" id="ARBA00069724"/>
    </source>
</evidence>
<feature type="domain" description="PDZ" evidence="15">
    <location>
        <begin position="106"/>
        <end position="176"/>
    </location>
</feature>
<dbReference type="InterPro" id="IPR036034">
    <property type="entry name" value="PDZ_sf"/>
</dbReference>
<dbReference type="Pfam" id="PF03572">
    <property type="entry name" value="Peptidase_S41"/>
    <property type="match status" value="1"/>
</dbReference>
<dbReference type="PANTHER" id="PTHR32060">
    <property type="entry name" value="TAIL-SPECIFIC PROTEASE"/>
    <property type="match status" value="1"/>
</dbReference>
<comment type="subcellular location">
    <subcellularLocation>
        <location evidence="1">Cellular thylakoid lumen</location>
    </subcellularLocation>
</comment>
<feature type="chain" id="PRO_5012007425" description="Carboxyl-terminal-processing protease" evidence="14">
    <location>
        <begin position="24"/>
        <end position="429"/>
    </location>
</feature>
<comment type="function">
    <text evidence="9">Cleavage of the 16 C-terminal residues from the D1 precursor of photosystem II (PSII). This proteolytic processing is necessary to allow the light-driven assembly of the oxygen-evolving cluster (a tetranuclear manganese), which is responsible for photosynthetic water oxidation.</text>
</comment>
<dbReference type="GO" id="GO:0030288">
    <property type="term" value="C:outer membrane-bounded periplasmic space"/>
    <property type="evidence" value="ECO:0007669"/>
    <property type="project" value="TreeGrafter"/>
</dbReference>
<keyword evidence="4 14" id="KW-0732">Signal</keyword>
<dbReference type="AlphaFoldDB" id="A0A1U7HXK2"/>
<dbReference type="Proteomes" id="UP000185984">
    <property type="component" value="Unassembled WGS sequence"/>
</dbReference>
<evidence type="ECO:0000256" key="8">
    <source>
        <dbReference type="ARBA" id="ARBA00051784"/>
    </source>
</evidence>